<dbReference type="AlphaFoldDB" id="Q7U9U2"/>
<protein>
    <submittedName>
        <fullName evidence="4">Glycolate oxidase subunit GlcE</fullName>
        <ecNumber evidence="4">1.1.3.15</ecNumber>
    </submittedName>
</protein>
<dbReference type="EMBL" id="BX569689">
    <property type="protein sequence ID" value="CAE06676.1"/>
    <property type="molecule type" value="Genomic_DNA"/>
</dbReference>
<keyword evidence="1" id="KW-0285">Flavoprotein</keyword>
<keyword evidence="4" id="KW-0560">Oxidoreductase</keyword>
<dbReference type="PANTHER" id="PTHR11748">
    <property type="entry name" value="D-LACTATE DEHYDROGENASE"/>
    <property type="match status" value="1"/>
</dbReference>
<name>Q7U9U2_PARMW</name>
<dbReference type="InterPro" id="IPR016166">
    <property type="entry name" value="FAD-bd_PCMH"/>
</dbReference>
<evidence type="ECO:0000313" key="4">
    <source>
        <dbReference type="EMBL" id="CAE06676.1"/>
    </source>
</evidence>
<keyword evidence="5" id="KW-1185">Reference proteome</keyword>
<dbReference type="GO" id="GO:0071949">
    <property type="term" value="F:FAD binding"/>
    <property type="evidence" value="ECO:0007669"/>
    <property type="project" value="InterPro"/>
</dbReference>
<dbReference type="eggNOG" id="COG0277">
    <property type="taxonomic scope" value="Bacteria"/>
</dbReference>
<dbReference type="Pfam" id="PF01565">
    <property type="entry name" value="FAD_binding_4"/>
    <property type="match status" value="1"/>
</dbReference>
<dbReference type="InterPro" id="IPR016169">
    <property type="entry name" value="FAD-bd_PCMH_sub2"/>
</dbReference>
<reference evidence="4 5" key="1">
    <citation type="journal article" date="2003" name="Nature">
        <title>The genome of a motile marine Synechococcus.</title>
        <authorList>
            <person name="Palenik B."/>
            <person name="Brahamsha B."/>
            <person name="Larimer F."/>
            <person name="Land M."/>
            <person name="Hauser L."/>
            <person name="Chain P."/>
            <person name="Lamerdin J."/>
            <person name="Regala W."/>
            <person name="Allen E.A."/>
            <person name="McCarren J."/>
            <person name="Paulsen I."/>
            <person name="Dufresne A."/>
            <person name="Partensky F."/>
            <person name="Webb E."/>
            <person name="Waterbury J."/>
        </authorList>
    </citation>
    <scope>NUCLEOTIDE SEQUENCE [LARGE SCALE GENOMIC DNA]</scope>
    <source>
        <strain evidence="4 5">WH8102</strain>
    </source>
</reference>
<proteinExistence type="predicted"/>
<dbReference type="EC" id="1.1.3.15" evidence="4"/>
<gene>
    <name evidence="4" type="primary">glcE</name>
    <name evidence="4" type="ordered locus">SYNW0161</name>
</gene>
<dbReference type="InterPro" id="IPR036318">
    <property type="entry name" value="FAD-bd_PCMH-like_sf"/>
</dbReference>
<feature type="domain" description="FAD-binding PCMH-type" evidence="3">
    <location>
        <begin position="1"/>
        <end position="175"/>
    </location>
</feature>
<dbReference type="Proteomes" id="UP000001422">
    <property type="component" value="Chromosome"/>
</dbReference>
<evidence type="ECO:0000259" key="3">
    <source>
        <dbReference type="PROSITE" id="PS51387"/>
    </source>
</evidence>
<dbReference type="GO" id="GO:0003973">
    <property type="term" value="F:(S)-2-hydroxy-acid oxidase activity"/>
    <property type="evidence" value="ECO:0007669"/>
    <property type="project" value="UniProtKB-EC"/>
</dbReference>
<dbReference type="SUPFAM" id="SSF56176">
    <property type="entry name" value="FAD-binding/transporter-associated domain-like"/>
    <property type="match status" value="1"/>
</dbReference>
<dbReference type="Gene3D" id="3.30.465.10">
    <property type="match status" value="1"/>
</dbReference>
<dbReference type="PROSITE" id="PS51387">
    <property type="entry name" value="FAD_PCMH"/>
    <property type="match status" value="1"/>
</dbReference>
<dbReference type="STRING" id="84588.SYNW0161"/>
<sequence>MSHSPADRSALIELVRQWHQDTTPWIPSGLGQHLGWGPRLDPGHAVLSCRHLDRVIDHAVDDLTLSVEAGMPFDSLQALLAEQGQWLPVDLPRDGNAGSIGGLVARGLAGGLRQRHLGVRDQIIGIGLLRADGVEARAGGRVVKNVAGYDLMRLLCGSWGSLALITDVTLRVQPVRPHQAALVLDGALSDLENCRAELVRSTLTPERCDWQGSVEQGLQLRIVVSSVSDTAVEEQLQRLDNLGRSHGLTSDDQPCSDPTDNGLFCSAPTWLVRVVLPPAKVFELLQSQAASALTGWSWDIAAGAGCGDGWSSGASQAFQVEALRRSVIELGGSLTVLVQPETAAIPAWLDTPARPVIEAVKRQFDPRQQLCRGRLPGVNQDTA</sequence>
<dbReference type="PANTHER" id="PTHR11748:SF103">
    <property type="entry name" value="GLYCOLATE OXIDASE SUBUNIT GLCE"/>
    <property type="match status" value="1"/>
</dbReference>
<accession>Q7U9U2</accession>
<evidence type="ECO:0000313" key="5">
    <source>
        <dbReference type="Proteomes" id="UP000001422"/>
    </source>
</evidence>
<dbReference type="InterPro" id="IPR016164">
    <property type="entry name" value="FAD-linked_Oxase-like_C"/>
</dbReference>
<dbReference type="InterPro" id="IPR006094">
    <property type="entry name" value="Oxid_FAD_bind_N"/>
</dbReference>
<keyword evidence="2" id="KW-0274">FAD</keyword>
<evidence type="ECO:0000256" key="2">
    <source>
        <dbReference type="ARBA" id="ARBA00022827"/>
    </source>
</evidence>
<dbReference type="RefSeq" id="WP_011127037.1">
    <property type="nucleotide sequence ID" value="NC_005070.1"/>
</dbReference>
<dbReference type="HOGENOM" id="CLU_017779_0_1_3"/>
<dbReference type="KEGG" id="syw:SYNW0161"/>
<dbReference type="SUPFAM" id="SSF55103">
    <property type="entry name" value="FAD-linked oxidases, C-terminal domain"/>
    <property type="match status" value="1"/>
</dbReference>
<organism evidence="4 5">
    <name type="scientific">Parasynechococcus marenigrum (strain WH8102)</name>
    <dbReference type="NCBI Taxonomy" id="84588"/>
    <lineage>
        <taxon>Bacteria</taxon>
        <taxon>Bacillati</taxon>
        <taxon>Cyanobacteriota</taxon>
        <taxon>Cyanophyceae</taxon>
        <taxon>Synechococcales</taxon>
        <taxon>Prochlorococcaceae</taxon>
        <taxon>Parasynechococcus</taxon>
        <taxon>Parasynechococcus marenigrum</taxon>
    </lineage>
</organism>
<evidence type="ECO:0000256" key="1">
    <source>
        <dbReference type="ARBA" id="ARBA00022630"/>
    </source>
</evidence>